<accession>A0A182X0Y8</accession>
<keyword evidence="2" id="KW-1185">Reference proteome</keyword>
<name>A0A182X0Y8_ANOQN</name>
<evidence type="ECO:0000313" key="1">
    <source>
        <dbReference type="EnsemblMetazoa" id="AQUA003455-PA"/>
    </source>
</evidence>
<protein>
    <submittedName>
        <fullName evidence="1">Uncharacterized protein</fullName>
    </submittedName>
</protein>
<dbReference type="Proteomes" id="UP000076407">
    <property type="component" value="Unassembled WGS sequence"/>
</dbReference>
<proteinExistence type="predicted"/>
<organism evidence="1 2">
    <name type="scientific">Anopheles quadriannulatus</name>
    <name type="common">Mosquito</name>
    <dbReference type="NCBI Taxonomy" id="34691"/>
    <lineage>
        <taxon>Eukaryota</taxon>
        <taxon>Metazoa</taxon>
        <taxon>Ecdysozoa</taxon>
        <taxon>Arthropoda</taxon>
        <taxon>Hexapoda</taxon>
        <taxon>Insecta</taxon>
        <taxon>Pterygota</taxon>
        <taxon>Neoptera</taxon>
        <taxon>Endopterygota</taxon>
        <taxon>Diptera</taxon>
        <taxon>Nematocera</taxon>
        <taxon>Culicoidea</taxon>
        <taxon>Culicidae</taxon>
        <taxon>Anophelinae</taxon>
        <taxon>Anopheles</taxon>
    </lineage>
</organism>
<sequence length="67" mass="7262">MLDEFHECHQTKCTTIPEQSAAGAPEYVGFWLDADALQLPGAFAYASAKVTSIWCNCAASYASRGEM</sequence>
<reference evidence="1" key="1">
    <citation type="submission" date="2020-05" db="UniProtKB">
        <authorList>
            <consortium name="EnsemblMetazoa"/>
        </authorList>
    </citation>
    <scope>IDENTIFICATION</scope>
    <source>
        <strain evidence="1">SANGQUA</strain>
    </source>
</reference>
<dbReference type="EnsemblMetazoa" id="AQUA003455-RA">
    <property type="protein sequence ID" value="AQUA003455-PA"/>
    <property type="gene ID" value="AQUA003455"/>
</dbReference>
<evidence type="ECO:0000313" key="2">
    <source>
        <dbReference type="Proteomes" id="UP000076407"/>
    </source>
</evidence>
<dbReference type="AlphaFoldDB" id="A0A182X0Y8"/>